<dbReference type="GO" id="GO:0003712">
    <property type="term" value="F:transcription coregulator activity"/>
    <property type="evidence" value="ECO:0007669"/>
    <property type="project" value="InterPro"/>
</dbReference>
<comment type="subcellular location">
    <subcellularLocation>
        <location evidence="1 4">Nucleus</location>
    </subcellularLocation>
</comment>
<dbReference type="AlphaFoldDB" id="A0A1V8T9G1"/>
<evidence type="ECO:0000313" key="6">
    <source>
        <dbReference type="EMBL" id="OQO08047.1"/>
    </source>
</evidence>
<evidence type="ECO:0000256" key="5">
    <source>
        <dbReference type="SAM" id="MobiDB-lite"/>
    </source>
</evidence>
<keyword evidence="4" id="KW-0010">Activator</keyword>
<comment type="subunit">
    <text evidence="4">Component of the Mediator complex.</text>
</comment>
<dbReference type="InterPro" id="IPR019404">
    <property type="entry name" value="Mediator_Med11"/>
</dbReference>
<dbReference type="Pfam" id="PF10280">
    <property type="entry name" value="Med11"/>
    <property type="match status" value="1"/>
</dbReference>
<keyword evidence="4" id="KW-0804">Transcription</keyword>
<dbReference type="Proteomes" id="UP000192596">
    <property type="component" value="Unassembled WGS sequence"/>
</dbReference>
<dbReference type="Gene3D" id="1.10.287.3490">
    <property type="match status" value="1"/>
</dbReference>
<keyword evidence="4" id="KW-0805">Transcription regulation</keyword>
<name>A0A1V8T9G1_9PEZI</name>
<dbReference type="EMBL" id="NAJO01000013">
    <property type="protein sequence ID" value="OQO08047.1"/>
    <property type="molecule type" value="Genomic_DNA"/>
</dbReference>
<reference evidence="7" key="1">
    <citation type="submission" date="2017-03" db="EMBL/GenBank/DDBJ databases">
        <title>Genomes of endolithic fungi from Antarctica.</title>
        <authorList>
            <person name="Coleine C."/>
            <person name="Masonjones S."/>
            <person name="Stajich J.E."/>
        </authorList>
    </citation>
    <scope>NUCLEOTIDE SEQUENCE [LARGE SCALE GENOMIC DNA]</scope>
    <source>
        <strain evidence="7">CCFEE 5527</strain>
    </source>
</reference>
<organism evidence="6 7">
    <name type="scientific">Cryoendolithus antarcticus</name>
    <dbReference type="NCBI Taxonomy" id="1507870"/>
    <lineage>
        <taxon>Eukaryota</taxon>
        <taxon>Fungi</taxon>
        <taxon>Dikarya</taxon>
        <taxon>Ascomycota</taxon>
        <taxon>Pezizomycotina</taxon>
        <taxon>Dothideomycetes</taxon>
        <taxon>Dothideomycetidae</taxon>
        <taxon>Cladosporiales</taxon>
        <taxon>Cladosporiaceae</taxon>
        <taxon>Cryoendolithus</taxon>
    </lineage>
</organism>
<protein>
    <recommendedName>
        <fullName evidence="4">Mediator of RNA polymerase II transcription subunit 11</fullName>
    </recommendedName>
    <alternativeName>
        <fullName evidence="4">Mediator complex subunit 11</fullName>
    </alternativeName>
</protein>
<dbReference type="InParanoid" id="A0A1V8T9G1"/>
<evidence type="ECO:0000256" key="1">
    <source>
        <dbReference type="ARBA" id="ARBA00004123"/>
    </source>
</evidence>
<dbReference type="STRING" id="1507870.A0A1V8T9G1"/>
<dbReference type="GO" id="GO:0016592">
    <property type="term" value="C:mediator complex"/>
    <property type="evidence" value="ECO:0007669"/>
    <property type="project" value="InterPro"/>
</dbReference>
<sequence length="181" mass="19191">MALDPISPSDRIRELSVIDADIASLVESAGLALTALTNKPLSPDQPNTENPDTPMVNSQAPPSLSVRQEAFTTHTEAYYISLQSITARMRRQAYALEEAGILSAGSEDGVLGVRHAPTGKGAGQEGERLENGGLGKFDIGWLNGRGNKVGVVKERELVGEARELIEGVLERKAEGEGEGKG</sequence>
<evidence type="ECO:0000256" key="4">
    <source>
        <dbReference type="RuleBase" id="RU364147"/>
    </source>
</evidence>
<gene>
    <name evidence="4" type="primary">MED11</name>
    <name evidence="6" type="ORF">B0A48_06840</name>
</gene>
<dbReference type="GO" id="GO:0006357">
    <property type="term" value="P:regulation of transcription by RNA polymerase II"/>
    <property type="evidence" value="ECO:0007669"/>
    <property type="project" value="InterPro"/>
</dbReference>
<proteinExistence type="inferred from homology"/>
<evidence type="ECO:0000256" key="3">
    <source>
        <dbReference type="ARBA" id="ARBA00023242"/>
    </source>
</evidence>
<comment type="caution">
    <text evidence="6">The sequence shown here is derived from an EMBL/GenBank/DDBJ whole genome shotgun (WGS) entry which is preliminary data.</text>
</comment>
<evidence type="ECO:0000313" key="7">
    <source>
        <dbReference type="Proteomes" id="UP000192596"/>
    </source>
</evidence>
<evidence type="ECO:0000256" key="2">
    <source>
        <dbReference type="ARBA" id="ARBA00008186"/>
    </source>
</evidence>
<keyword evidence="3 4" id="KW-0539">Nucleus</keyword>
<comment type="similarity">
    <text evidence="2 4">Belongs to the Mediator complex subunit 11 family.</text>
</comment>
<keyword evidence="7" id="KW-1185">Reference proteome</keyword>
<feature type="region of interest" description="Disordered" evidence="5">
    <location>
        <begin position="37"/>
        <end position="61"/>
    </location>
</feature>
<comment type="function">
    <text evidence="4">Component of the Mediator complex, a coactivator involved in the regulated transcription of nearly all RNA polymerase II-dependent genes. Mediator functions as a bridge to convey information from gene-specific regulatory proteins to the basal RNA polymerase II transcription machinery. Mediator is recruited to promoters by direct interactions with regulatory proteins and serves as a scaffold for the assembly of a functional pre-initiation complex with RNA polymerase II and the general transcription factors.</text>
</comment>
<dbReference type="OrthoDB" id="5418434at2759"/>
<accession>A0A1V8T9G1</accession>